<name>A0A9P8S3G3_9HYPO</name>
<dbReference type="Proteomes" id="UP000764110">
    <property type="component" value="Unassembled WGS sequence"/>
</dbReference>
<keyword evidence="2" id="KW-1185">Reference proteome</keyword>
<reference evidence="1 2" key="1">
    <citation type="submission" date="2020-07" db="EMBL/GenBank/DDBJ databases">
        <title>Metarhizium humberi genome.</title>
        <authorList>
            <person name="Lysoe E."/>
        </authorList>
    </citation>
    <scope>NUCLEOTIDE SEQUENCE [LARGE SCALE GENOMIC DNA]</scope>
    <source>
        <strain evidence="1 2">ESALQ1638</strain>
    </source>
</reference>
<dbReference type="EMBL" id="JACEFI010000034">
    <property type="protein sequence ID" value="KAH0592249.1"/>
    <property type="molecule type" value="Genomic_DNA"/>
</dbReference>
<evidence type="ECO:0000313" key="2">
    <source>
        <dbReference type="Proteomes" id="UP000764110"/>
    </source>
</evidence>
<organism evidence="1 2">
    <name type="scientific">Metarhizium humberi</name>
    <dbReference type="NCBI Taxonomy" id="2596975"/>
    <lineage>
        <taxon>Eukaryota</taxon>
        <taxon>Fungi</taxon>
        <taxon>Dikarya</taxon>
        <taxon>Ascomycota</taxon>
        <taxon>Pezizomycotina</taxon>
        <taxon>Sordariomycetes</taxon>
        <taxon>Hypocreomycetidae</taxon>
        <taxon>Hypocreales</taxon>
        <taxon>Clavicipitaceae</taxon>
        <taxon>Metarhizium</taxon>
    </lineage>
</organism>
<gene>
    <name evidence="1" type="ORF">MHUMG1_09995</name>
</gene>
<evidence type="ECO:0000313" key="1">
    <source>
        <dbReference type="EMBL" id="KAH0592249.1"/>
    </source>
</evidence>
<sequence>MSQQSTLLDKAVDKAAENRQNGRSARVYNLSSTTLSSGLRIQDSSNRGDLAAELDLSVLKRYGTWRHCGHDVEIRPVGIMCKQETVVEDVSEPTLAPGAIHQLVVHVADLLLAALNLDPDKDITSPIGRRERATLPGTRAAAVQHRSMH</sequence>
<dbReference type="AlphaFoldDB" id="A0A9P8S3G3"/>
<accession>A0A9P8S3G3</accession>
<comment type="caution">
    <text evidence="1">The sequence shown here is derived from an EMBL/GenBank/DDBJ whole genome shotgun (WGS) entry which is preliminary data.</text>
</comment>
<proteinExistence type="predicted"/>
<protein>
    <submittedName>
        <fullName evidence="1">Uncharacterized protein</fullName>
    </submittedName>
</protein>